<dbReference type="Gene3D" id="3.40.50.300">
    <property type="entry name" value="P-loop containing nucleotide triphosphate hydrolases"/>
    <property type="match status" value="1"/>
</dbReference>
<dbReference type="Pfam" id="PF06990">
    <property type="entry name" value="Gal-3-0_sulfotr"/>
    <property type="match status" value="1"/>
</dbReference>
<evidence type="ECO:0000256" key="10">
    <source>
        <dbReference type="SAM" id="MobiDB-lite"/>
    </source>
</evidence>
<dbReference type="GO" id="GO:0009247">
    <property type="term" value="P:glycolipid biosynthetic process"/>
    <property type="evidence" value="ECO:0007669"/>
    <property type="project" value="InterPro"/>
</dbReference>
<dbReference type="GeneID" id="106052963"/>
<keyword evidence="8 11" id="KW-0472">Membrane</keyword>
<evidence type="ECO:0000256" key="5">
    <source>
        <dbReference type="ARBA" id="ARBA00022968"/>
    </source>
</evidence>
<evidence type="ECO:0000256" key="6">
    <source>
        <dbReference type="ARBA" id="ARBA00022989"/>
    </source>
</evidence>
<dbReference type="InterPro" id="IPR009729">
    <property type="entry name" value="Gal-3-0_sulfotransfrase"/>
</dbReference>
<accession>A0A9U8DWJ8</accession>
<evidence type="ECO:0000256" key="9">
    <source>
        <dbReference type="ARBA" id="ARBA00023180"/>
    </source>
</evidence>
<keyword evidence="12" id="KW-1185">Reference proteome</keyword>
<dbReference type="OrthoDB" id="514299at2759"/>
<comment type="subcellular location">
    <subcellularLocation>
        <location evidence="1">Golgi apparatus membrane</location>
        <topology evidence="1">Single-pass type II membrane protein</topology>
    </subcellularLocation>
</comment>
<keyword evidence="9" id="KW-0325">Glycoprotein</keyword>
<dbReference type="PANTHER" id="PTHR14647">
    <property type="entry name" value="GALACTOSE-3-O-SULFOTRANSFERASE"/>
    <property type="match status" value="1"/>
</dbReference>
<dbReference type="OMA" id="MAPRITF"/>
<evidence type="ECO:0000256" key="7">
    <source>
        <dbReference type="ARBA" id="ARBA00023034"/>
    </source>
</evidence>
<feature type="region of interest" description="Disordered" evidence="10">
    <location>
        <begin position="213"/>
        <end position="234"/>
    </location>
</feature>
<keyword evidence="6 11" id="KW-1133">Transmembrane helix</keyword>
<evidence type="ECO:0000256" key="4">
    <source>
        <dbReference type="ARBA" id="ARBA00022692"/>
    </source>
</evidence>
<keyword evidence="4 11" id="KW-0812">Transmembrane</keyword>
<gene>
    <name evidence="13" type="primary">LOC106052963</name>
</gene>
<protein>
    <submittedName>
        <fullName evidence="13">Uncharacterized protein LOC106052963</fullName>
    </submittedName>
</protein>
<evidence type="ECO:0000313" key="13">
    <source>
        <dbReference type="RefSeq" id="XP_013063887.2"/>
    </source>
</evidence>
<reference evidence="13" key="1">
    <citation type="submission" date="2025-08" db="UniProtKB">
        <authorList>
            <consortium name="RefSeq"/>
        </authorList>
    </citation>
    <scope>IDENTIFICATION</scope>
</reference>
<evidence type="ECO:0000313" key="12">
    <source>
        <dbReference type="Proteomes" id="UP001165740"/>
    </source>
</evidence>
<dbReference type="Proteomes" id="UP001165740">
    <property type="component" value="Chromosome 12"/>
</dbReference>
<dbReference type="PANTHER" id="PTHR14647:SF87">
    <property type="entry name" value="PUTATIVE-RELATED"/>
    <property type="match status" value="1"/>
</dbReference>
<proteinExistence type="inferred from homology"/>
<keyword evidence="7" id="KW-0333">Golgi apparatus</keyword>
<sequence length="669" mass="77157">MAWLNRHIRALVSKIQTHRKHLFHYLSKRSVLLPMAMIMFMIGSFGLIRQLPHPSDTQKSARSYVIKFRNAAPFPMYFDLITIEAVDNQGRGLDLGDDSNIFKNVGHDEAADMKPDDFEQVHKVLEVPNEEFNLRYEDGDPVGGPEQENAQQENAILHFRKHQETILFSKQNTASRSLNELYEKPRQLNIRNLRKQFRNKHLPHELTFKRNKRSVNATSGNLPDLDKDLDPKGLRRNNEEKLNYSTKKITVSTIPTVKISRRRGSVNDNSKDRVYVKKRVVVPESQKDGRILPETKLSSADALIESLRDHPHATPYLSALPYNSSERRNVVFLKVHKAAGTTVFNIMMRFALSRQLDVMLPNASTAITETSSVIDDSALLPYPADLKFNIICNHLVYNRPQISKFMKSPDKAVYIGIVRDPFEQFVSAFTHYLNVLKRPLLVQIALDNPRNPIRGFLDNPLKYADVPNYDLGVTFINNRMATDLGFPMWNLDMDKYRIEFIKNFLKETEESFHLVMAVELFEESLVLMRRLLNWKLKDILYVRQNDELSAQETLKLPWNTKVEFNMEDKKNHKLFSPVDYALYEHFKGVLLDKIQAQPPDFAGEVAMLKTVLKDLASFCETAEEDSELLVSANQWTASFTVNVNDCKIMTLGESELTELGRKVQSDKYH</sequence>
<feature type="compositionally biased region" description="Basic and acidic residues" evidence="10">
    <location>
        <begin position="224"/>
        <end position="234"/>
    </location>
</feature>
<keyword evidence="5" id="KW-0735">Signal-anchor</keyword>
<organism evidence="12 13">
    <name type="scientific">Biomphalaria glabrata</name>
    <name type="common">Bloodfluke planorb</name>
    <name type="synonym">Freshwater snail</name>
    <dbReference type="NCBI Taxonomy" id="6526"/>
    <lineage>
        <taxon>Eukaryota</taxon>
        <taxon>Metazoa</taxon>
        <taxon>Spiralia</taxon>
        <taxon>Lophotrochozoa</taxon>
        <taxon>Mollusca</taxon>
        <taxon>Gastropoda</taxon>
        <taxon>Heterobranchia</taxon>
        <taxon>Euthyneura</taxon>
        <taxon>Panpulmonata</taxon>
        <taxon>Hygrophila</taxon>
        <taxon>Lymnaeoidea</taxon>
        <taxon>Planorbidae</taxon>
        <taxon>Biomphalaria</taxon>
    </lineage>
</organism>
<dbReference type="GO" id="GO:0001733">
    <property type="term" value="F:galactosylceramide sulfotransferase activity"/>
    <property type="evidence" value="ECO:0007669"/>
    <property type="project" value="InterPro"/>
</dbReference>
<evidence type="ECO:0000256" key="3">
    <source>
        <dbReference type="ARBA" id="ARBA00022679"/>
    </source>
</evidence>
<evidence type="ECO:0000256" key="1">
    <source>
        <dbReference type="ARBA" id="ARBA00004323"/>
    </source>
</evidence>
<dbReference type="KEGG" id="bgt:106052963"/>
<evidence type="ECO:0000256" key="8">
    <source>
        <dbReference type="ARBA" id="ARBA00023136"/>
    </source>
</evidence>
<dbReference type="RefSeq" id="XP_013063887.2">
    <property type="nucleotide sequence ID" value="XM_013208433.2"/>
</dbReference>
<comment type="similarity">
    <text evidence="2">Belongs to the galactose-3-O-sulfotransferase family.</text>
</comment>
<feature type="transmembrane region" description="Helical" evidence="11">
    <location>
        <begin position="30"/>
        <end position="48"/>
    </location>
</feature>
<name>A0A9U8DWJ8_BIOGL</name>
<dbReference type="GO" id="GO:0000139">
    <property type="term" value="C:Golgi membrane"/>
    <property type="evidence" value="ECO:0007669"/>
    <property type="project" value="UniProtKB-SubCell"/>
</dbReference>
<dbReference type="InterPro" id="IPR027417">
    <property type="entry name" value="P-loop_NTPase"/>
</dbReference>
<dbReference type="AlphaFoldDB" id="A0A9U8DWJ8"/>
<evidence type="ECO:0000256" key="11">
    <source>
        <dbReference type="SAM" id="Phobius"/>
    </source>
</evidence>
<dbReference type="SUPFAM" id="SSF52540">
    <property type="entry name" value="P-loop containing nucleoside triphosphate hydrolases"/>
    <property type="match status" value="1"/>
</dbReference>
<keyword evidence="3" id="KW-0808">Transferase</keyword>
<evidence type="ECO:0000256" key="2">
    <source>
        <dbReference type="ARBA" id="ARBA00008124"/>
    </source>
</evidence>